<evidence type="ECO:0000313" key="2">
    <source>
        <dbReference type="EMBL" id="KXA05050.1"/>
    </source>
</evidence>
<accession>A0A133MM06</accession>
<organism evidence="2 3">
    <name type="scientific">Clostridium perfringens</name>
    <dbReference type="NCBI Taxonomy" id="1502"/>
    <lineage>
        <taxon>Bacteria</taxon>
        <taxon>Bacillati</taxon>
        <taxon>Bacillota</taxon>
        <taxon>Clostridia</taxon>
        <taxon>Eubacteriales</taxon>
        <taxon>Clostridiaceae</taxon>
        <taxon>Clostridium</taxon>
    </lineage>
</organism>
<gene>
    <name evidence="2" type="ORF">HMPREF3222_03118</name>
</gene>
<sequence>MPKKYIFYLGIFINILFVLLLSLGEIEQTLSIYNNIKYSLILIVLAILLLSIMFLLISYIKDLKINLKRYFKFIGLNFYSLSIFFILYNIFFCKYSLFVGDKAWMCILCNVFLTFYCEV</sequence>
<dbReference type="PATRIC" id="fig|1502.174.peg.3145"/>
<feature type="transmembrane region" description="Helical" evidence="1">
    <location>
        <begin position="70"/>
        <end position="91"/>
    </location>
</feature>
<proteinExistence type="predicted"/>
<evidence type="ECO:0000313" key="3">
    <source>
        <dbReference type="Proteomes" id="UP000070646"/>
    </source>
</evidence>
<protein>
    <submittedName>
        <fullName evidence="2">Uncharacterized protein</fullName>
    </submittedName>
</protein>
<feature type="transmembrane region" description="Helical" evidence="1">
    <location>
        <begin position="5"/>
        <end position="24"/>
    </location>
</feature>
<keyword evidence="1" id="KW-1133">Transmembrane helix</keyword>
<dbReference type="AlphaFoldDB" id="A0A133MM06"/>
<reference evidence="2 3" key="1">
    <citation type="submission" date="2016-01" db="EMBL/GenBank/DDBJ databases">
        <authorList>
            <person name="Oliw E.H."/>
        </authorList>
    </citation>
    <scope>NUCLEOTIDE SEQUENCE [LARGE SCALE GENOMIC DNA]</scope>
    <source>
        <strain evidence="2 3">MJR7757A</strain>
    </source>
</reference>
<comment type="caution">
    <text evidence="2">The sequence shown here is derived from an EMBL/GenBank/DDBJ whole genome shotgun (WGS) entry which is preliminary data.</text>
</comment>
<feature type="transmembrane region" description="Helical" evidence="1">
    <location>
        <begin position="36"/>
        <end position="58"/>
    </location>
</feature>
<dbReference type="EMBL" id="LRPU01000208">
    <property type="protein sequence ID" value="KXA05050.1"/>
    <property type="molecule type" value="Genomic_DNA"/>
</dbReference>
<dbReference type="Proteomes" id="UP000070646">
    <property type="component" value="Unassembled WGS sequence"/>
</dbReference>
<name>A0A133MM06_CLOPF</name>
<keyword evidence="1" id="KW-0812">Transmembrane</keyword>
<keyword evidence="1" id="KW-0472">Membrane</keyword>
<evidence type="ECO:0000256" key="1">
    <source>
        <dbReference type="SAM" id="Phobius"/>
    </source>
</evidence>